<proteinExistence type="predicted"/>
<feature type="domain" description="Nudix hydrolase" evidence="1">
    <location>
        <begin position="1"/>
        <end position="154"/>
    </location>
</feature>
<dbReference type="GO" id="GO:0005737">
    <property type="term" value="C:cytoplasm"/>
    <property type="evidence" value="ECO:0007669"/>
    <property type="project" value="TreeGrafter"/>
</dbReference>
<dbReference type="Proteomes" id="UP000284403">
    <property type="component" value="Unassembled WGS sequence"/>
</dbReference>
<dbReference type="GeneID" id="40314652"/>
<dbReference type="FunFam" id="3.90.79.10:FF:000112">
    <property type="entry name" value="NUDIX hydrolase dihydroneopterin triphosphate pyrophosphohydrolase/hydrolase"/>
    <property type="match status" value="1"/>
</dbReference>
<dbReference type="PANTHER" id="PTHR23114:SF17">
    <property type="entry name" value="M7GPPPN-MRNA HYDROLASE"/>
    <property type="match status" value="1"/>
</dbReference>
<dbReference type="RefSeq" id="XP_029231922.1">
    <property type="nucleotide sequence ID" value="XM_029367979.1"/>
</dbReference>
<protein>
    <submittedName>
        <fullName evidence="2">Putative NUDIX hydrolase, conserved</fullName>
    </submittedName>
</protein>
<keyword evidence="2" id="KW-0378">Hydrolase</keyword>
<evidence type="ECO:0000313" key="2">
    <source>
        <dbReference type="EMBL" id="RNF26716.1"/>
    </source>
</evidence>
<name>A0A3S5IUM1_9TRYP</name>
<accession>A0A3S5IUM1</accession>
<comment type="caution">
    <text evidence="2">The sequence shown here is derived from an EMBL/GenBank/DDBJ whole genome shotgun (WGS) entry which is preliminary data.</text>
</comment>
<dbReference type="GO" id="GO:0000290">
    <property type="term" value="P:deadenylation-dependent decapping of nuclear-transcribed mRNA"/>
    <property type="evidence" value="ECO:0007669"/>
    <property type="project" value="TreeGrafter"/>
</dbReference>
<evidence type="ECO:0000313" key="3">
    <source>
        <dbReference type="Proteomes" id="UP000284403"/>
    </source>
</evidence>
<dbReference type="OrthoDB" id="276276at2759"/>
<dbReference type="PANTHER" id="PTHR23114">
    <property type="entry name" value="M7GPPPN-MRNA HYDROLASE"/>
    <property type="match status" value="1"/>
</dbReference>
<dbReference type="GO" id="GO:0016787">
    <property type="term" value="F:hydrolase activity"/>
    <property type="evidence" value="ECO:0007669"/>
    <property type="project" value="UniProtKB-KW"/>
</dbReference>
<dbReference type="InterPro" id="IPR000086">
    <property type="entry name" value="NUDIX_hydrolase_dom"/>
</dbReference>
<dbReference type="PROSITE" id="PS51462">
    <property type="entry name" value="NUDIX"/>
    <property type="match status" value="1"/>
</dbReference>
<organism evidence="2 3">
    <name type="scientific">Trypanosoma conorhini</name>
    <dbReference type="NCBI Taxonomy" id="83891"/>
    <lineage>
        <taxon>Eukaryota</taxon>
        <taxon>Discoba</taxon>
        <taxon>Euglenozoa</taxon>
        <taxon>Kinetoplastea</taxon>
        <taxon>Metakinetoplastina</taxon>
        <taxon>Trypanosomatida</taxon>
        <taxon>Trypanosomatidae</taxon>
        <taxon>Trypanosoma</taxon>
    </lineage>
</organism>
<reference evidence="2 3" key="1">
    <citation type="journal article" date="2018" name="BMC Genomics">
        <title>Genomic comparison of Trypanosoma conorhini and Trypanosoma rangeli to Trypanosoma cruzi strains of high and low virulence.</title>
        <authorList>
            <person name="Bradwell K.R."/>
            <person name="Koparde V.N."/>
            <person name="Matveyev A.V."/>
            <person name="Serrano M.G."/>
            <person name="Alves J.M."/>
            <person name="Parikh H."/>
            <person name="Huang B."/>
            <person name="Lee V."/>
            <person name="Espinosa-Alvarez O."/>
            <person name="Ortiz P.A."/>
            <person name="Costa-Martins A.G."/>
            <person name="Teixeira M.M."/>
            <person name="Buck G.A."/>
        </authorList>
    </citation>
    <scope>NUCLEOTIDE SEQUENCE [LARGE SCALE GENOMIC DNA]</scope>
    <source>
        <strain evidence="2 3">025E</strain>
    </source>
</reference>
<evidence type="ECO:0000259" key="1">
    <source>
        <dbReference type="PROSITE" id="PS51462"/>
    </source>
</evidence>
<dbReference type="Pfam" id="PF00293">
    <property type="entry name" value="NUDIX"/>
    <property type="match status" value="1"/>
</dbReference>
<dbReference type="InterPro" id="IPR015797">
    <property type="entry name" value="NUDIX_hydrolase-like_dom_sf"/>
</dbReference>
<dbReference type="SUPFAM" id="SSF55811">
    <property type="entry name" value="Nudix"/>
    <property type="match status" value="1"/>
</dbReference>
<dbReference type="EMBL" id="MKKU01000030">
    <property type="protein sequence ID" value="RNF26716.1"/>
    <property type="molecule type" value="Genomic_DNA"/>
</dbReference>
<keyword evidence="3" id="KW-1185">Reference proteome</keyword>
<dbReference type="AlphaFoldDB" id="A0A3S5IUM1"/>
<dbReference type="Gene3D" id="3.90.79.10">
    <property type="entry name" value="Nucleoside Triphosphate Pyrophosphohydrolase"/>
    <property type="match status" value="1"/>
</dbReference>
<gene>
    <name evidence="2" type="ORF">Tco025E_01041</name>
</gene>
<sequence length="170" mass="19613">MYRKNVCAIIFNEDLFFLGCKRINSDLYQFVQGGIEKRDTDLLQAAYRELQEEIGLLQEDLQFVGEILPASGDPREFRYELRSTANLRRFGFRGQEQRLMLFFTQADNIGKVNLVPPKGSGALQEFSHVEWMKIEDIIARCPKEKAHIFIAVRNLGLPMAKAFLRSRPAL</sequence>